<evidence type="ECO:0000256" key="10">
    <source>
        <dbReference type="PIRSR" id="PIRSR617736-2"/>
    </source>
</evidence>
<feature type="binding site" evidence="10">
    <location>
        <position position="295"/>
    </location>
    <ligand>
        <name>substrate</name>
    </ligand>
</feature>
<dbReference type="EC" id="3.2.1.21" evidence="3 11"/>
<accession>A0A562UQR7</accession>
<dbReference type="InterPro" id="IPR017736">
    <property type="entry name" value="Glyco_hydro_1_beta-glucosidase"/>
</dbReference>
<dbReference type="PRINTS" id="PR00131">
    <property type="entry name" value="GLHYDRLASE1"/>
</dbReference>
<evidence type="ECO:0000256" key="1">
    <source>
        <dbReference type="ARBA" id="ARBA00000448"/>
    </source>
</evidence>
<dbReference type="AlphaFoldDB" id="A0A562UQR7"/>
<dbReference type="SUPFAM" id="SSF51445">
    <property type="entry name" value="(Trans)glycosidases"/>
    <property type="match status" value="1"/>
</dbReference>
<feature type="active site" description="Proton donor" evidence="9">
    <location>
        <position position="167"/>
    </location>
</feature>
<dbReference type="InterPro" id="IPR001360">
    <property type="entry name" value="Glyco_hydro_1"/>
</dbReference>
<dbReference type="Pfam" id="PF00232">
    <property type="entry name" value="Glyco_hydro_1"/>
    <property type="match status" value="1"/>
</dbReference>
<keyword evidence="5" id="KW-0136">Cellulose degradation</keyword>
<sequence>MTTMPPFPDDFAWGVATSAFQIEGAVDTDGRGPSIWDGFSHTPGRIRGDDVADTACDHYHRYREDVDLLRRLGVDVYRFSLSWSRVVPDGLGHVNGAGLDFYDRLVDALLDAGITPMPTLFHWDLPQELEDHGGWLRRDTAEHFARYTGVVAERLGDRVRDWITLNEPFEHMALGHALGVHAPGHTMGLAALPVAHHQLLAHGLATRVLREHSAARVLLTNSYSPAHAASDDPADHAAAAAYHALHHGLFTDPVLRGRYPDLSAFGVDVTALDFVADDDLAIISTPLDGLGINYYNPTRLAAPPPGEALPFTMVDFPGVAVTDFGWPVIPSGLTQLLTGLAAEYGEALPPLWITENGCSYRVEPGTDGRFHDQARIDYLDAHIRAVHAAITLGADVRGYLTWTLMDNYEWAEGYHQRFGLVHVDPETRDRHPKSSFDWYAGLISGQRG</sequence>
<feature type="active site" description="Nucleophile" evidence="9">
    <location>
        <position position="355"/>
    </location>
</feature>
<evidence type="ECO:0000313" key="12">
    <source>
        <dbReference type="EMBL" id="TWJ07959.1"/>
    </source>
</evidence>
<feature type="binding site" evidence="10">
    <location>
        <position position="21"/>
    </location>
    <ligand>
        <name>substrate</name>
    </ligand>
</feature>
<dbReference type="GO" id="GO:0030245">
    <property type="term" value="P:cellulose catabolic process"/>
    <property type="evidence" value="ECO:0007669"/>
    <property type="project" value="UniProtKB-KW"/>
</dbReference>
<comment type="catalytic activity">
    <reaction evidence="1 11">
        <text>Hydrolysis of terminal, non-reducing beta-D-glucosyl residues with release of beta-D-glucose.</text>
        <dbReference type="EC" id="3.2.1.21"/>
    </reaction>
</comment>
<evidence type="ECO:0000256" key="8">
    <source>
        <dbReference type="ARBA" id="ARBA00023326"/>
    </source>
</evidence>
<dbReference type="PANTHER" id="PTHR10353:SF36">
    <property type="entry name" value="LP05116P"/>
    <property type="match status" value="1"/>
</dbReference>
<dbReference type="EMBL" id="VLLL01000009">
    <property type="protein sequence ID" value="TWJ07959.1"/>
    <property type="molecule type" value="Genomic_DNA"/>
</dbReference>
<dbReference type="RefSeq" id="WP_147143390.1">
    <property type="nucleotide sequence ID" value="NZ_BAABIJ010000005.1"/>
</dbReference>
<evidence type="ECO:0000256" key="9">
    <source>
        <dbReference type="PIRSR" id="PIRSR617736-1"/>
    </source>
</evidence>
<dbReference type="GO" id="GO:0005829">
    <property type="term" value="C:cytosol"/>
    <property type="evidence" value="ECO:0007669"/>
    <property type="project" value="TreeGrafter"/>
</dbReference>
<evidence type="ECO:0000313" key="13">
    <source>
        <dbReference type="Proteomes" id="UP000321617"/>
    </source>
</evidence>
<evidence type="ECO:0000256" key="3">
    <source>
        <dbReference type="ARBA" id="ARBA00012744"/>
    </source>
</evidence>
<feature type="binding site" evidence="10">
    <location>
        <begin position="409"/>
        <end position="410"/>
    </location>
    <ligand>
        <name>substrate</name>
    </ligand>
</feature>
<keyword evidence="8" id="KW-0624">Polysaccharide degradation</keyword>
<dbReference type="InterPro" id="IPR017853">
    <property type="entry name" value="GH"/>
</dbReference>
<dbReference type="InterPro" id="IPR033132">
    <property type="entry name" value="GH_1_N_CS"/>
</dbReference>
<feature type="binding site" evidence="10">
    <location>
        <position position="166"/>
    </location>
    <ligand>
        <name>substrate</name>
    </ligand>
</feature>
<dbReference type="FunFam" id="3.20.20.80:FF:000004">
    <property type="entry name" value="Beta-glucosidase 6-phospho-beta-glucosidase"/>
    <property type="match status" value="1"/>
</dbReference>
<evidence type="ECO:0000256" key="5">
    <source>
        <dbReference type="ARBA" id="ARBA00023001"/>
    </source>
</evidence>
<keyword evidence="4 11" id="KW-0378">Hydrolase</keyword>
<evidence type="ECO:0000256" key="11">
    <source>
        <dbReference type="RuleBase" id="RU361175"/>
    </source>
</evidence>
<keyword evidence="13" id="KW-1185">Reference proteome</keyword>
<dbReference type="NCBIfam" id="TIGR03356">
    <property type="entry name" value="BGL"/>
    <property type="match status" value="1"/>
</dbReference>
<comment type="caution">
    <text evidence="12">The sequence shown here is derived from an EMBL/GenBank/DDBJ whole genome shotgun (WGS) entry which is preliminary data.</text>
</comment>
<dbReference type="PANTHER" id="PTHR10353">
    <property type="entry name" value="GLYCOSYL HYDROLASE"/>
    <property type="match status" value="1"/>
</dbReference>
<evidence type="ECO:0000256" key="6">
    <source>
        <dbReference type="ARBA" id="ARBA00023277"/>
    </source>
</evidence>
<proteinExistence type="inferred from homology"/>
<organism evidence="12 13">
    <name type="scientific">Stackebrandtia albiflava</name>
    <dbReference type="NCBI Taxonomy" id="406432"/>
    <lineage>
        <taxon>Bacteria</taxon>
        <taxon>Bacillati</taxon>
        <taxon>Actinomycetota</taxon>
        <taxon>Actinomycetes</taxon>
        <taxon>Glycomycetales</taxon>
        <taxon>Glycomycetaceae</taxon>
        <taxon>Stackebrandtia</taxon>
    </lineage>
</organism>
<evidence type="ECO:0000256" key="2">
    <source>
        <dbReference type="ARBA" id="ARBA00010838"/>
    </source>
</evidence>
<dbReference type="GO" id="GO:0008422">
    <property type="term" value="F:beta-glucosidase activity"/>
    <property type="evidence" value="ECO:0007669"/>
    <property type="project" value="UniProtKB-EC"/>
</dbReference>
<dbReference type="PROSITE" id="PS00653">
    <property type="entry name" value="GLYCOSYL_HYDROL_F1_2"/>
    <property type="match status" value="1"/>
</dbReference>
<dbReference type="Proteomes" id="UP000321617">
    <property type="component" value="Unassembled WGS sequence"/>
</dbReference>
<feature type="binding site" evidence="10">
    <location>
        <position position="122"/>
    </location>
    <ligand>
        <name>substrate</name>
    </ligand>
</feature>
<keyword evidence="6" id="KW-0119">Carbohydrate metabolism</keyword>
<reference evidence="12 13" key="1">
    <citation type="journal article" date="2013" name="Stand. Genomic Sci.">
        <title>Genomic Encyclopedia of Type Strains, Phase I: The one thousand microbial genomes (KMG-I) project.</title>
        <authorList>
            <person name="Kyrpides N.C."/>
            <person name="Woyke T."/>
            <person name="Eisen J.A."/>
            <person name="Garrity G."/>
            <person name="Lilburn T.G."/>
            <person name="Beck B.J."/>
            <person name="Whitman W.B."/>
            <person name="Hugenholtz P."/>
            <person name="Klenk H.P."/>
        </authorList>
    </citation>
    <scope>NUCLEOTIDE SEQUENCE [LARGE SCALE GENOMIC DNA]</scope>
    <source>
        <strain evidence="12 13">DSM 45044</strain>
    </source>
</reference>
<evidence type="ECO:0000256" key="7">
    <source>
        <dbReference type="ARBA" id="ARBA00023295"/>
    </source>
</evidence>
<dbReference type="OrthoDB" id="9765195at2"/>
<comment type="similarity">
    <text evidence="2 11">Belongs to the glycosyl hydrolase 1 family.</text>
</comment>
<feature type="binding site" evidence="10">
    <location>
        <position position="402"/>
    </location>
    <ligand>
        <name>substrate</name>
    </ligand>
</feature>
<keyword evidence="7 11" id="KW-0326">Glycosidase</keyword>
<name>A0A562UQR7_9ACTN</name>
<dbReference type="Gene3D" id="3.20.20.80">
    <property type="entry name" value="Glycosidases"/>
    <property type="match status" value="1"/>
</dbReference>
<protein>
    <recommendedName>
        <fullName evidence="3 11">Beta-glucosidase</fullName>
        <ecNumber evidence="3 11">3.2.1.21</ecNumber>
    </recommendedName>
</protein>
<evidence type="ECO:0000256" key="4">
    <source>
        <dbReference type="ARBA" id="ARBA00022801"/>
    </source>
</evidence>
<gene>
    <name evidence="12" type="ORF">LX16_4742</name>
</gene>